<dbReference type="GO" id="GO:0016757">
    <property type="term" value="F:glycosyltransferase activity"/>
    <property type="evidence" value="ECO:0007669"/>
    <property type="project" value="UniProtKB-ARBA"/>
</dbReference>
<dbReference type="PANTHER" id="PTHR12526">
    <property type="entry name" value="GLYCOSYLTRANSFERASE"/>
    <property type="match status" value="1"/>
</dbReference>
<comment type="caution">
    <text evidence="2">The sequence shown here is derived from an EMBL/GenBank/DDBJ whole genome shotgun (WGS) entry which is preliminary data.</text>
</comment>
<dbReference type="Gene3D" id="3.40.50.2000">
    <property type="entry name" value="Glycogen Phosphorylase B"/>
    <property type="match status" value="2"/>
</dbReference>
<evidence type="ECO:0000313" key="2">
    <source>
        <dbReference type="EMBL" id="MQY52563.1"/>
    </source>
</evidence>
<gene>
    <name evidence="2" type="ORF">GHK24_12345</name>
</gene>
<dbReference type="Pfam" id="PF13439">
    <property type="entry name" value="Glyco_transf_4"/>
    <property type="match status" value="1"/>
</dbReference>
<dbReference type="InterPro" id="IPR028098">
    <property type="entry name" value="Glyco_trans_4-like_N"/>
</dbReference>
<dbReference type="PANTHER" id="PTHR12526:SF622">
    <property type="entry name" value="GLYCOSYLTRANSFERASE (GROUP I)"/>
    <property type="match status" value="1"/>
</dbReference>
<evidence type="ECO:0000313" key="3">
    <source>
        <dbReference type="Proteomes" id="UP000480275"/>
    </source>
</evidence>
<dbReference type="Proteomes" id="UP000480275">
    <property type="component" value="Unassembled WGS sequence"/>
</dbReference>
<dbReference type="Pfam" id="PF13692">
    <property type="entry name" value="Glyco_trans_1_4"/>
    <property type="match status" value="1"/>
</dbReference>
<organism evidence="2 3">
    <name type="scientific">Rhodocyclus tenuis</name>
    <name type="common">Rhodospirillum tenue</name>
    <dbReference type="NCBI Taxonomy" id="1066"/>
    <lineage>
        <taxon>Bacteria</taxon>
        <taxon>Pseudomonadati</taxon>
        <taxon>Pseudomonadota</taxon>
        <taxon>Betaproteobacteria</taxon>
        <taxon>Rhodocyclales</taxon>
        <taxon>Rhodocyclaceae</taxon>
        <taxon>Rhodocyclus</taxon>
    </lineage>
</organism>
<dbReference type="CDD" id="cd03794">
    <property type="entry name" value="GT4_WbuB-like"/>
    <property type="match status" value="1"/>
</dbReference>
<sequence>MRIAYINPQAVPDTLPSCLQILQFAEALAAVEGSQVDLLTPTPSKGATPEMVLGRTPHERLRFQPQSDHRGRWYFPFSSNRAFHRQALVWLRRNAVDAIYVRNLKLAEALIREQLGIPIFFETHELFAQSFCEHHGKLGWRASRKLATLRRRESFVYTHVAGLIAITHALAADIRSEYGVETPILVAADAVDLELAHGSRQSESARPGATETIVLYLGSLHRWKGVETLLDAAPLLPEGVIHIAGGGATRRAELEQHVASSPGKNRIRFLGEVPPCSRFKVIADADICVLPLSNTSIGSRYTSPLKLFEYMAMGKAIVASDHPSIREVLVDGKNALLVPAENPVALADALNVLIANPEIRKQLGNAAEILSREFSWSARAKNVTRWAEHIMRGSHA</sequence>
<dbReference type="AlphaFoldDB" id="A0A6L5JZ24"/>
<name>A0A6L5JZ24_RHOTE</name>
<evidence type="ECO:0000259" key="1">
    <source>
        <dbReference type="Pfam" id="PF13439"/>
    </source>
</evidence>
<protein>
    <submittedName>
        <fullName evidence="2">Glycosyltransferase</fullName>
    </submittedName>
</protein>
<reference evidence="2 3" key="1">
    <citation type="submission" date="2019-10" db="EMBL/GenBank/DDBJ databases">
        <title>Whole-genome sequence of the purple nonsulfur photosynthetic bacterium Rhodocyclus tenuis.</title>
        <authorList>
            <person name="Kyndt J.A."/>
            <person name="Meyer T.E."/>
        </authorList>
    </citation>
    <scope>NUCLEOTIDE SEQUENCE [LARGE SCALE GENOMIC DNA]</scope>
    <source>
        <strain evidence="2 3">DSM 110</strain>
    </source>
</reference>
<dbReference type="SUPFAM" id="SSF53756">
    <property type="entry name" value="UDP-Glycosyltransferase/glycogen phosphorylase"/>
    <property type="match status" value="1"/>
</dbReference>
<accession>A0A6L5JZ24</accession>
<proteinExistence type="predicted"/>
<dbReference type="EMBL" id="WIXJ01000012">
    <property type="protein sequence ID" value="MQY52563.1"/>
    <property type="molecule type" value="Genomic_DNA"/>
</dbReference>
<feature type="domain" description="Glycosyltransferase subfamily 4-like N-terminal" evidence="1">
    <location>
        <begin position="21"/>
        <end position="194"/>
    </location>
</feature>
<dbReference type="OrthoDB" id="9815351at2"/>